<dbReference type="InterPro" id="IPR005122">
    <property type="entry name" value="Uracil-DNA_glycosylase-like"/>
</dbReference>
<evidence type="ECO:0000256" key="6">
    <source>
        <dbReference type="ARBA" id="ARBA00022723"/>
    </source>
</evidence>
<feature type="domain" description="Uracil-DNA glycosylase-like" evidence="13">
    <location>
        <begin position="186"/>
        <end position="340"/>
    </location>
</feature>
<name>A0A212LDS4_9HYPH</name>
<evidence type="ECO:0000259" key="13">
    <source>
        <dbReference type="SMART" id="SM00986"/>
    </source>
</evidence>
<comment type="similarity">
    <text evidence="2">Belongs to the uracil-DNA glycosylase (UDG) superfamily. Type 4 (UDGa) family.</text>
</comment>
<dbReference type="InterPro" id="IPR051536">
    <property type="entry name" value="UDG_Type-4/5"/>
</dbReference>
<dbReference type="GO" id="GO:0051539">
    <property type="term" value="F:4 iron, 4 sulfur cluster binding"/>
    <property type="evidence" value="ECO:0007669"/>
    <property type="project" value="UniProtKB-KW"/>
</dbReference>
<feature type="region of interest" description="Disordered" evidence="12">
    <location>
        <begin position="15"/>
        <end position="35"/>
    </location>
</feature>
<protein>
    <recommendedName>
        <fullName evidence="4">Type-4 uracil-DNA glycosylase</fullName>
        <ecNumber evidence="3">3.2.2.27</ecNumber>
    </recommendedName>
</protein>
<keyword evidence="5" id="KW-0004">4Fe-4S</keyword>
<keyword evidence="10" id="KW-0411">Iron-sulfur</keyword>
<dbReference type="CDD" id="cd10030">
    <property type="entry name" value="UDG-F4_TTUDGA_SPO1dp_like"/>
    <property type="match status" value="1"/>
</dbReference>
<feature type="region of interest" description="Disordered" evidence="12">
    <location>
        <begin position="93"/>
        <end position="143"/>
    </location>
</feature>
<evidence type="ECO:0000256" key="11">
    <source>
        <dbReference type="ARBA" id="ARBA00023204"/>
    </source>
</evidence>
<dbReference type="Pfam" id="PF03167">
    <property type="entry name" value="UDG"/>
    <property type="match status" value="1"/>
</dbReference>
<keyword evidence="11" id="KW-0234">DNA repair</keyword>
<keyword evidence="9" id="KW-0408">Iron</keyword>
<evidence type="ECO:0000313" key="14">
    <source>
        <dbReference type="EMBL" id="SCM75509.1"/>
    </source>
</evidence>
<reference evidence="14" key="1">
    <citation type="submission" date="2016-08" db="EMBL/GenBank/DDBJ databases">
        <authorList>
            <person name="Seilhamer J.J."/>
        </authorList>
    </citation>
    <scope>NUCLEOTIDE SEQUENCE</scope>
    <source>
        <strain evidence="14">86</strain>
    </source>
</reference>
<dbReference type="EC" id="3.2.2.27" evidence="3"/>
<keyword evidence="8" id="KW-0378">Hydrolase</keyword>
<organism evidence="14">
    <name type="scientific">uncultured Pleomorphomonas sp</name>
    <dbReference type="NCBI Taxonomy" id="442121"/>
    <lineage>
        <taxon>Bacteria</taxon>
        <taxon>Pseudomonadati</taxon>
        <taxon>Pseudomonadota</taxon>
        <taxon>Alphaproteobacteria</taxon>
        <taxon>Hyphomicrobiales</taxon>
        <taxon>Pleomorphomonadaceae</taxon>
        <taxon>Pleomorphomonas</taxon>
        <taxon>environmental samples</taxon>
    </lineage>
</organism>
<proteinExistence type="inferred from homology"/>
<dbReference type="NCBIfam" id="TIGR00758">
    <property type="entry name" value="UDG_fam4"/>
    <property type="match status" value="1"/>
</dbReference>
<accession>A0A212LDS4</accession>
<evidence type="ECO:0000256" key="8">
    <source>
        <dbReference type="ARBA" id="ARBA00022801"/>
    </source>
</evidence>
<evidence type="ECO:0000256" key="4">
    <source>
        <dbReference type="ARBA" id="ARBA00019403"/>
    </source>
</evidence>
<evidence type="ECO:0000256" key="2">
    <source>
        <dbReference type="ARBA" id="ARBA00006521"/>
    </source>
</evidence>
<feature type="compositionally biased region" description="Low complexity" evidence="12">
    <location>
        <begin position="96"/>
        <end position="109"/>
    </location>
</feature>
<evidence type="ECO:0000256" key="1">
    <source>
        <dbReference type="ARBA" id="ARBA00001400"/>
    </source>
</evidence>
<dbReference type="GO" id="GO:0006281">
    <property type="term" value="P:DNA repair"/>
    <property type="evidence" value="ECO:0007669"/>
    <property type="project" value="UniProtKB-KW"/>
</dbReference>
<evidence type="ECO:0000256" key="10">
    <source>
        <dbReference type="ARBA" id="ARBA00023014"/>
    </source>
</evidence>
<dbReference type="AlphaFoldDB" id="A0A212LDS4"/>
<keyword evidence="7" id="KW-0227">DNA damage</keyword>
<dbReference type="EMBL" id="FMJD01000006">
    <property type="protein sequence ID" value="SCM75509.1"/>
    <property type="molecule type" value="Genomic_DNA"/>
</dbReference>
<keyword evidence="6" id="KW-0479">Metal-binding</keyword>
<dbReference type="InterPro" id="IPR005273">
    <property type="entry name" value="Ura-DNA_glyco_family4"/>
</dbReference>
<evidence type="ECO:0000256" key="3">
    <source>
        <dbReference type="ARBA" id="ARBA00012030"/>
    </source>
</evidence>
<dbReference type="SUPFAM" id="SSF52141">
    <property type="entry name" value="Uracil-DNA glycosylase-like"/>
    <property type="match status" value="1"/>
</dbReference>
<sequence length="355" mass="38263">MSPGEAWVKTPVCASQPFNHDPRTRSNAFGRNAARHGSDVPSAIILLYRRAMPSDPTPPSPGLDAAAALFEWYAAMGVDVTLAEAPLDRFQESARAKAAAESQAARRQSPPQPEARRPLPAAEFPPPGAPARPAAASGQTAQVPTEATVMQARAAAQSAKTLDELKALIQAFDGCNLKLTAKNTVFADGNPAAKLMLVGEAPGRDEDIAGRPFVGRSGQLLDRMLDAIGYSRGHNAYIANVIYWRPPGNRDPSDVEIAICRPFILRQIELIDPALIVFLGAQPAKALLGGEAVKQGINKLRGRWCELEIGGKRFKALPTFHPAYLLRTPIKKREAWRDFLTAKLFLENGGMLPPA</sequence>
<gene>
    <name evidence="14" type="ORF">KL86PLE_20177</name>
</gene>
<dbReference type="PANTHER" id="PTHR33693:SF1">
    <property type="entry name" value="TYPE-4 URACIL-DNA GLYCOSYLASE"/>
    <property type="match status" value="1"/>
</dbReference>
<evidence type="ECO:0000256" key="5">
    <source>
        <dbReference type="ARBA" id="ARBA00022485"/>
    </source>
</evidence>
<evidence type="ECO:0000256" key="9">
    <source>
        <dbReference type="ARBA" id="ARBA00023004"/>
    </source>
</evidence>
<evidence type="ECO:0000256" key="12">
    <source>
        <dbReference type="SAM" id="MobiDB-lite"/>
    </source>
</evidence>
<dbReference type="PANTHER" id="PTHR33693">
    <property type="entry name" value="TYPE-5 URACIL-DNA GLYCOSYLASE"/>
    <property type="match status" value="1"/>
</dbReference>
<dbReference type="Gene3D" id="3.40.470.10">
    <property type="entry name" value="Uracil-DNA glycosylase-like domain"/>
    <property type="match status" value="1"/>
</dbReference>
<dbReference type="GO" id="GO:0004844">
    <property type="term" value="F:uracil DNA N-glycosylase activity"/>
    <property type="evidence" value="ECO:0007669"/>
    <property type="project" value="UniProtKB-EC"/>
</dbReference>
<dbReference type="SMART" id="SM00987">
    <property type="entry name" value="UreE_C"/>
    <property type="match status" value="1"/>
</dbReference>
<dbReference type="SMART" id="SM00986">
    <property type="entry name" value="UDG"/>
    <property type="match status" value="1"/>
</dbReference>
<comment type="catalytic activity">
    <reaction evidence="1">
        <text>Hydrolyzes single-stranded DNA or mismatched double-stranded DNA and polynucleotides, releasing free uracil.</text>
        <dbReference type="EC" id="3.2.2.27"/>
    </reaction>
</comment>
<dbReference type="InterPro" id="IPR036895">
    <property type="entry name" value="Uracil-DNA_glycosylase-like_sf"/>
</dbReference>
<dbReference type="GO" id="GO:0046872">
    <property type="term" value="F:metal ion binding"/>
    <property type="evidence" value="ECO:0007669"/>
    <property type="project" value="UniProtKB-KW"/>
</dbReference>
<evidence type="ECO:0000256" key="7">
    <source>
        <dbReference type="ARBA" id="ARBA00022763"/>
    </source>
</evidence>